<dbReference type="PANTHER" id="PTHR42792:SF1">
    <property type="entry name" value="FLAGELLAR HOOK-ASSOCIATED PROTEIN 3"/>
    <property type="match status" value="1"/>
</dbReference>
<dbReference type="Proteomes" id="UP001466331">
    <property type="component" value="Unassembled WGS sequence"/>
</dbReference>
<comment type="subcellular location">
    <subcellularLocation>
        <location evidence="2">Periplasmic flagellum</location>
    </subcellularLocation>
</comment>
<keyword evidence="6" id="KW-0966">Cell projection</keyword>
<dbReference type="Pfam" id="PF00669">
    <property type="entry name" value="Flagellin_N"/>
    <property type="match status" value="1"/>
</dbReference>
<keyword evidence="6" id="KW-0969">Cilium</keyword>
<dbReference type="Pfam" id="PF07196">
    <property type="entry name" value="Flagellin_IN"/>
    <property type="match status" value="1"/>
</dbReference>
<dbReference type="InterPro" id="IPR001029">
    <property type="entry name" value="Flagellin_N"/>
</dbReference>
<evidence type="ECO:0000259" key="5">
    <source>
        <dbReference type="Pfam" id="PF00669"/>
    </source>
</evidence>
<dbReference type="InterPro" id="IPR001492">
    <property type="entry name" value="Flagellin"/>
</dbReference>
<organism evidence="6 7">
    <name type="scientific">Rarispira pelagica</name>
    <dbReference type="NCBI Taxonomy" id="3141764"/>
    <lineage>
        <taxon>Bacteria</taxon>
        <taxon>Pseudomonadati</taxon>
        <taxon>Spirochaetota</taxon>
        <taxon>Spirochaetia</taxon>
        <taxon>Winmispirales</taxon>
        <taxon>Winmispiraceae</taxon>
        <taxon>Rarispira</taxon>
    </lineage>
</organism>
<dbReference type="NCBIfam" id="NF005187">
    <property type="entry name" value="PRK06663.1"/>
    <property type="match status" value="1"/>
</dbReference>
<comment type="caution">
    <text evidence="6">The sequence shown here is derived from an EMBL/GenBank/DDBJ whole genome shotgun (WGS) entry which is preliminary data.</text>
</comment>
<feature type="domain" description="Flagellin N-terminal" evidence="5">
    <location>
        <begin position="4"/>
        <end position="141"/>
    </location>
</feature>
<dbReference type="NCBIfam" id="TIGR02550">
    <property type="entry name" value="flagell_flgL"/>
    <property type="match status" value="1"/>
</dbReference>
<name>A0ABU9UD19_9SPIR</name>
<accession>A0ABU9UD19</accession>
<keyword evidence="6" id="KW-0282">Flagellum</keyword>
<dbReference type="SUPFAM" id="SSF64518">
    <property type="entry name" value="Phase 1 flagellin"/>
    <property type="match status" value="1"/>
</dbReference>
<evidence type="ECO:0000256" key="2">
    <source>
        <dbReference type="ARBA" id="ARBA00004631"/>
    </source>
</evidence>
<reference evidence="6 7" key="1">
    <citation type="submission" date="2024-03" db="EMBL/GenBank/DDBJ databases">
        <title>Ignisphaera cupida sp. nov., a hyperthermophilic hydrolytic archaeon from a hot spring of Kamchatka, and proposal of Ignisphaeraceae fam. nov.</title>
        <authorList>
            <person name="Podosokorskaya O.A."/>
            <person name="Elcheninov A.G."/>
            <person name="Maltseva A.I."/>
            <person name="Zayulina K.S."/>
            <person name="Novikov A."/>
            <person name="Merkel A.Y."/>
        </authorList>
    </citation>
    <scope>NUCLEOTIDE SEQUENCE [LARGE SCALE GENOMIC DNA]</scope>
    <source>
        <strain evidence="6 7">38H-sp</strain>
    </source>
</reference>
<evidence type="ECO:0000256" key="1">
    <source>
        <dbReference type="ARBA" id="ARBA00004095"/>
    </source>
</evidence>
<keyword evidence="7" id="KW-1185">Reference proteome</keyword>
<keyword evidence="3" id="KW-0574">Periplasm</keyword>
<dbReference type="Gene3D" id="1.20.1330.10">
    <property type="entry name" value="f41 fragment of flagellin, N-terminal domain"/>
    <property type="match status" value="1"/>
</dbReference>
<sequence length="416" mass="45810">MQRISTNMPNDDMIYHLQQRELSLYNTQNKMATQKRIQNLRDDPTGAAHAARYDSLVKRLEKYAKNIEYSQDYYKVAEDNLRAGVDILHRIRELTVQAAHGTYTKEDLQAMGKEVDQLLQELTQIANTRGPDGSFMFGGARTDGEPFRIIQGNVPGADGLVTTQVQYIGDITERQTEIADGELIATGFVGSKVFAGENQHIYSTTDAMDYRVTQDGAFYIDGTRIEVTQGDTIYSIVHKINNSDAAVKASIDPVNNSLILNTTTPHQMWLEDEQGSTVLQDLGVITSPDFQRPPDNIAASAIKGGGNLFDSVIRVRDMMMEGNTEALGGKGLASIDNALGSMIGVVSDIGAKGSRLEIAYAANQKKIPDITEMYSKQVDLDISKAMIELKQLETTHKAALSTAARILPPTLLDFLR</sequence>
<gene>
    <name evidence="6" type="ORF">WKV44_08415</name>
</gene>
<evidence type="ECO:0000256" key="4">
    <source>
        <dbReference type="ARBA" id="ARBA00023143"/>
    </source>
</evidence>
<dbReference type="PRINTS" id="PR00207">
    <property type="entry name" value="FLAGELLIN"/>
</dbReference>
<dbReference type="InterPro" id="IPR013384">
    <property type="entry name" value="Flagell_FlgL"/>
</dbReference>
<evidence type="ECO:0000256" key="3">
    <source>
        <dbReference type="ARBA" id="ARBA00022764"/>
    </source>
</evidence>
<evidence type="ECO:0000313" key="7">
    <source>
        <dbReference type="Proteomes" id="UP001466331"/>
    </source>
</evidence>
<protein>
    <submittedName>
        <fullName evidence="6">Flagellar hook-associated protein 3</fullName>
    </submittedName>
</protein>
<dbReference type="PANTHER" id="PTHR42792">
    <property type="entry name" value="FLAGELLIN"/>
    <property type="match status" value="1"/>
</dbReference>
<comment type="function">
    <text evidence="1">Component of the core of the flagella.</text>
</comment>
<dbReference type="RefSeq" id="WP_420070018.1">
    <property type="nucleotide sequence ID" value="NZ_JBCHKQ010000004.1"/>
</dbReference>
<dbReference type="InterPro" id="IPR010810">
    <property type="entry name" value="Flagellin_hook_IN_motif"/>
</dbReference>
<keyword evidence="4" id="KW-0975">Bacterial flagellum</keyword>
<evidence type="ECO:0000313" key="6">
    <source>
        <dbReference type="EMBL" id="MEM5948567.1"/>
    </source>
</evidence>
<dbReference type="EMBL" id="JBCHKQ010000004">
    <property type="protein sequence ID" value="MEM5948567.1"/>
    <property type="molecule type" value="Genomic_DNA"/>
</dbReference>
<proteinExistence type="predicted"/>